<evidence type="ECO:0000313" key="3">
    <source>
        <dbReference type="EMBL" id="CAH1773741.1"/>
    </source>
</evidence>
<name>A0A8J1XZ68_OWEFU</name>
<proteinExistence type="inferred from homology"/>
<dbReference type="EMBL" id="CAIIXF020000001">
    <property type="protein sequence ID" value="CAH1773741.1"/>
    <property type="molecule type" value="Genomic_DNA"/>
</dbReference>
<comment type="similarity">
    <text evidence="1">Belongs to the hcp beta-lactamase family.</text>
</comment>
<dbReference type="Proteomes" id="UP000749559">
    <property type="component" value="Unassembled WGS sequence"/>
</dbReference>
<protein>
    <submittedName>
        <fullName evidence="3">Uncharacterized protein</fullName>
    </submittedName>
</protein>
<dbReference type="PANTHER" id="PTHR13891:SF1">
    <property type="entry name" value="CYTOCHROME C OXIDASE ASSEMBLY FACTOR 7"/>
    <property type="match status" value="1"/>
</dbReference>
<evidence type="ECO:0000256" key="2">
    <source>
        <dbReference type="ARBA" id="ARBA00022737"/>
    </source>
</evidence>
<gene>
    <name evidence="3" type="ORF">OFUS_LOCUS1301</name>
</gene>
<organism evidence="3 4">
    <name type="scientific">Owenia fusiformis</name>
    <name type="common">Polychaete worm</name>
    <dbReference type="NCBI Taxonomy" id="6347"/>
    <lineage>
        <taxon>Eukaryota</taxon>
        <taxon>Metazoa</taxon>
        <taxon>Spiralia</taxon>
        <taxon>Lophotrochozoa</taxon>
        <taxon>Annelida</taxon>
        <taxon>Polychaeta</taxon>
        <taxon>Sedentaria</taxon>
        <taxon>Canalipalpata</taxon>
        <taxon>Sabellida</taxon>
        <taxon>Oweniida</taxon>
        <taxon>Oweniidae</taxon>
        <taxon>Owenia</taxon>
    </lineage>
</organism>
<dbReference type="InterPro" id="IPR040239">
    <property type="entry name" value="HcpB-like"/>
</dbReference>
<dbReference type="Gene3D" id="1.25.40.10">
    <property type="entry name" value="Tetratricopeptide repeat domain"/>
    <property type="match status" value="1"/>
</dbReference>
<dbReference type="PANTHER" id="PTHR13891">
    <property type="entry name" value="CYTOCHROME C OXIDASE ASSEMBLY FACTOR 7"/>
    <property type="match status" value="1"/>
</dbReference>
<dbReference type="Pfam" id="PF08238">
    <property type="entry name" value="Sel1"/>
    <property type="match status" value="4"/>
</dbReference>
<dbReference type="AlphaFoldDB" id="A0A8J1XZ68"/>
<keyword evidence="4" id="KW-1185">Reference proteome</keyword>
<comment type="caution">
    <text evidence="3">The sequence shown here is derived from an EMBL/GenBank/DDBJ whole genome shotgun (WGS) entry which is preliminary data.</text>
</comment>
<dbReference type="InterPro" id="IPR006597">
    <property type="entry name" value="Sel1-like"/>
</dbReference>
<dbReference type="GO" id="GO:0005758">
    <property type="term" value="C:mitochondrial intermembrane space"/>
    <property type="evidence" value="ECO:0007669"/>
    <property type="project" value="TreeGrafter"/>
</dbReference>
<keyword evidence="2" id="KW-0677">Repeat</keyword>
<evidence type="ECO:0000256" key="1">
    <source>
        <dbReference type="ARBA" id="ARBA00008486"/>
    </source>
</evidence>
<dbReference type="SMART" id="SM00671">
    <property type="entry name" value="SEL1"/>
    <property type="match status" value="5"/>
</dbReference>
<dbReference type="SUPFAM" id="SSF81901">
    <property type="entry name" value="HCP-like"/>
    <property type="match status" value="1"/>
</dbReference>
<sequence>MATGDLRSEEEVQEYLENLGIEYRFQCFGEKKSDGCHRLGDFLEAVKKDAAKACRVYKVNCEDHQYGHSCYKYGNYLATGKGGVTKDDKAAYESYKTGCDSKYWPACHNAAQILASGKATDKREYEKAAELYKVACDNDLSESCYYLGSYYIVGKEGLPQNFKEGFKYSKQACDLGHIPACINISMMYKNGHGVEKDQEKSKLYSQKAKDLREQIANPEPAITFGETS</sequence>
<dbReference type="OrthoDB" id="272077at2759"/>
<dbReference type="InterPro" id="IPR011990">
    <property type="entry name" value="TPR-like_helical_dom_sf"/>
</dbReference>
<evidence type="ECO:0000313" key="4">
    <source>
        <dbReference type="Proteomes" id="UP000749559"/>
    </source>
</evidence>
<accession>A0A8J1XZ68</accession>
<reference evidence="3" key="1">
    <citation type="submission" date="2022-03" db="EMBL/GenBank/DDBJ databases">
        <authorList>
            <person name="Martin C."/>
        </authorList>
    </citation>
    <scope>NUCLEOTIDE SEQUENCE</scope>
</reference>